<dbReference type="GO" id="GO:0005829">
    <property type="term" value="C:cytosol"/>
    <property type="evidence" value="ECO:0007669"/>
    <property type="project" value="TreeGrafter"/>
</dbReference>
<sequence>MKQPTIAVLPLGGKLYQRYMEHMYLSSLRRTGAQVVVLPPVVSQGELEWIARAYDGFLFTGGADVEPALYGEERIPQCGPIDSVRDAMELPLFRLALREEKPILAICRGFQVMNVVFGGSLFQDIPTQRPGSLDHSQVEKLHGLAHSVRVESGTRLHRAVRANALRVNTLHHQGIDRLGGGLVVSARSEDGLIEGIESLDHRYVVGVQWHPELLSGLRPQHQRIFDEFAAHCQ</sequence>
<keyword evidence="1" id="KW-0315">Glutamine amidotransferase</keyword>
<reference evidence="1" key="1">
    <citation type="submission" date="2019-11" db="EMBL/GenBank/DDBJ databases">
        <authorList>
            <person name="Feng L."/>
        </authorList>
    </citation>
    <scope>NUCLEOTIDE SEQUENCE</scope>
    <source>
        <strain evidence="1">AundefinedLFYP135</strain>
    </source>
</reference>
<keyword evidence="1" id="KW-0808">Transferase</keyword>
<organism evidence="1">
    <name type="scientific">uncultured Anaerotruncus sp</name>
    <dbReference type="NCBI Taxonomy" id="905011"/>
    <lineage>
        <taxon>Bacteria</taxon>
        <taxon>Bacillati</taxon>
        <taxon>Bacillota</taxon>
        <taxon>Clostridia</taxon>
        <taxon>Eubacteriales</taxon>
        <taxon>Oscillospiraceae</taxon>
        <taxon>Anaerotruncus</taxon>
        <taxon>environmental samples</taxon>
    </lineage>
</organism>
<dbReference type="InterPro" id="IPR044668">
    <property type="entry name" value="PuuD-like"/>
</dbReference>
<dbReference type="PROSITE" id="PS51273">
    <property type="entry name" value="GATASE_TYPE_1"/>
    <property type="match status" value="1"/>
</dbReference>
<dbReference type="CDD" id="cd01745">
    <property type="entry name" value="GATase1_2"/>
    <property type="match status" value="1"/>
</dbReference>
<dbReference type="AlphaFoldDB" id="A0A6N2S5B4"/>
<keyword evidence="1" id="KW-0328">Glycosyltransferase</keyword>
<protein>
    <submittedName>
        <fullName evidence="1">Glutamine amidotransferase</fullName>
        <ecNumber evidence="1">2.4.2.-</ecNumber>
    </submittedName>
</protein>
<dbReference type="EC" id="2.4.2.-" evidence="1"/>
<dbReference type="PANTHER" id="PTHR43235:SF1">
    <property type="entry name" value="GLUTAMINE AMIDOTRANSFERASE PB2B2.05-RELATED"/>
    <property type="match status" value="1"/>
</dbReference>
<dbReference type="InterPro" id="IPR011697">
    <property type="entry name" value="Peptidase_C26"/>
</dbReference>
<proteinExistence type="predicted"/>
<dbReference type="EMBL" id="CACRSL010000003">
    <property type="protein sequence ID" value="VYS86670.1"/>
    <property type="molecule type" value="Genomic_DNA"/>
</dbReference>
<gene>
    <name evidence="1" type="ORF">AULFYP135_00693</name>
</gene>
<dbReference type="PANTHER" id="PTHR43235">
    <property type="entry name" value="GLUTAMINE AMIDOTRANSFERASE PB2B2.05-RELATED"/>
    <property type="match status" value="1"/>
</dbReference>
<accession>A0A6N2S5B4</accession>
<dbReference type="InterPro" id="IPR029062">
    <property type="entry name" value="Class_I_gatase-like"/>
</dbReference>
<name>A0A6N2S5B4_9FIRM</name>
<dbReference type="GO" id="GO:0016757">
    <property type="term" value="F:glycosyltransferase activity"/>
    <property type="evidence" value="ECO:0007669"/>
    <property type="project" value="UniProtKB-KW"/>
</dbReference>
<dbReference type="GO" id="GO:0006598">
    <property type="term" value="P:polyamine catabolic process"/>
    <property type="evidence" value="ECO:0007669"/>
    <property type="project" value="TreeGrafter"/>
</dbReference>
<dbReference type="GO" id="GO:0033969">
    <property type="term" value="F:gamma-glutamyl-gamma-aminobutyrate hydrolase activity"/>
    <property type="evidence" value="ECO:0007669"/>
    <property type="project" value="TreeGrafter"/>
</dbReference>
<evidence type="ECO:0000313" key="1">
    <source>
        <dbReference type="EMBL" id="VYS86670.1"/>
    </source>
</evidence>
<dbReference type="Gene3D" id="3.40.50.880">
    <property type="match status" value="1"/>
</dbReference>
<dbReference type="SUPFAM" id="SSF52317">
    <property type="entry name" value="Class I glutamine amidotransferase-like"/>
    <property type="match status" value="1"/>
</dbReference>
<dbReference type="Pfam" id="PF07722">
    <property type="entry name" value="Peptidase_C26"/>
    <property type="match status" value="1"/>
</dbReference>